<dbReference type="PANTHER" id="PTHR30448">
    <property type="entry name" value="RNASE ADAPTER PROTEIN RAPZ"/>
    <property type="match status" value="1"/>
</dbReference>
<evidence type="ECO:0000259" key="1">
    <source>
        <dbReference type="Pfam" id="PF22740"/>
    </source>
</evidence>
<dbReference type="PANTHER" id="PTHR30448:SF0">
    <property type="entry name" value="RNASE ADAPTER PROTEIN RAPZ"/>
    <property type="match status" value="1"/>
</dbReference>
<dbReference type="InterPro" id="IPR005337">
    <property type="entry name" value="RapZ-like"/>
</dbReference>
<name>A0ABP3JI46_9ACTN</name>
<dbReference type="Pfam" id="PF22740">
    <property type="entry name" value="PapZ_C"/>
    <property type="match status" value="1"/>
</dbReference>
<gene>
    <name evidence="2" type="ORF">GCM10010361_17960</name>
</gene>
<accession>A0ABP3JI46</accession>
<reference evidence="3" key="1">
    <citation type="journal article" date="2019" name="Int. J. Syst. Evol. Microbiol.">
        <title>The Global Catalogue of Microorganisms (GCM) 10K type strain sequencing project: providing services to taxonomists for standard genome sequencing and annotation.</title>
        <authorList>
            <consortium name="The Broad Institute Genomics Platform"/>
            <consortium name="The Broad Institute Genome Sequencing Center for Infectious Disease"/>
            <person name="Wu L."/>
            <person name="Ma J."/>
        </authorList>
    </citation>
    <scope>NUCLEOTIDE SEQUENCE [LARGE SCALE GENOMIC DNA]</scope>
    <source>
        <strain evidence="3">JCM 4805</strain>
    </source>
</reference>
<dbReference type="Proteomes" id="UP001500909">
    <property type="component" value="Unassembled WGS sequence"/>
</dbReference>
<proteinExistence type="predicted"/>
<evidence type="ECO:0000313" key="2">
    <source>
        <dbReference type="EMBL" id="GAA0454306.1"/>
    </source>
</evidence>
<keyword evidence="3" id="KW-1185">Reference proteome</keyword>
<protein>
    <submittedName>
        <fullName evidence="2">RNase adapter RapZ</fullName>
    </submittedName>
</protein>
<dbReference type="RefSeq" id="WP_346094365.1">
    <property type="nucleotide sequence ID" value="NZ_BAAABY010000011.1"/>
</dbReference>
<organism evidence="2 3">
    <name type="scientific">Streptomyces olivaceiscleroticus</name>
    <dbReference type="NCBI Taxonomy" id="68245"/>
    <lineage>
        <taxon>Bacteria</taxon>
        <taxon>Bacillati</taxon>
        <taxon>Actinomycetota</taxon>
        <taxon>Actinomycetes</taxon>
        <taxon>Kitasatosporales</taxon>
        <taxon>Streptomycetaceae</taxon>
        <taxon>Streptomyces</taxon>
    </lineage>
</organism>
<dbReference type="EMBL" id="BAAABY010000011">
    <property type="protein sequence ID" value="GAA0454306.1"/>
    <property type="molecule type" value="Genomic_DNA"/>
</dbReference>
<dbReference type="InterPro" id="IPR053931">
    <property type="entry name" value="RapZ_C"/>
</dbReference>
<comment type="caution">
    <text evidence="2">The sequence shown here is derived from an EMBL/GenBank/DDBJ whole genome shotgun (WGS) entry which is preliminary data.</text>
</comment>
<evidence type="ECO:0000313" key="3">
    <source>
        <dbReference type="Proteomes" id="UP001500909"/>
    </source>
</evidence>
<feature type="domain" description="RapZ C-terminal" evidence="1">
    <location>
        <begin position="3"/>
        <end position="121"/>
    </location>
</feature>
<sequence>MSTVVITSYGLGHHDTPQALRPVIVNTLPLRNPPADPAVRERLTRLTGRDPAVRAYVLATPGAQQLIAQAVDRIRQRLGPGQVDVHVYCRGGRHRSVAVAEEIASRLRAQGITVDVVHRHITRPLLPPKGAQ</sequence>